<gene>
    <name evidence="3" type="ORF">VKT23_002570</name>
</gene>
<accession>A0ABR1K2M4</accession>
<dbReference type="Proteomes" id="UP001498398">
    <property type="component" value="Unassembled WGS sequence"/>
</dbReference>
<sequence length="373" mass="40915">MSPSLASRYTTTSHLTHDSPTPSLHGIWAILSLAFVISTVTAVLLYAMYTCFRSARHNELSRPNTHQGRRVKTLKIAPNSEFVPFNRLSVEKSRAGNLSYCNEPLDAKHESHFRMSSDSSHSDITSPPLAVTYSMHSPNCGIPISPLPPSYQPPDSPAPLSFDRNNIPFITPEHPLSERCIDPKLRPIRGSFENPFIARTSITTQDVFRAKSKALPKPVPPMHTLASNKENAVDNHTLLNPVDISPTKTRCKACHGSPRRDRSSHRLPSSPTRSPNSVRPSASRSSSPTELSPVKTRSVSPRDSSPAKSPSRRRVTSSPSPSPSKNKDVTRSNSSRSPLRKARVGAETAAEAYARQVRTGSNAKEPSARLSLR</sequence>
<proteinExistence type="predicted"/>
<keyword evidence="2" id="KW-0472">Membrane</keyword>
<keyword evidence="4" id="KW-1185">Reference proteome</keyword>
<protein>
    <submittedName>
        <fullName evidence="3">Uncharacterized protein</fullName>
    </submittedName>
</protein>
<evidence type="ECO:0000313" key="3">
    <source>
        <dbReference type="EMBL" id="KAK7471159.1"/>
    </source>
</evidence>
<keyword evidence="2" id="KW-0812">Transmembrane</keyword>
<evidence type="ECO:0000256" key="1">
    <source>
        <dbReference type="SAM" id="MobiDB-lite"/>
    </source>
</evidence>
<reference evidence="3 4" key="1">
    <citation type="submission" date="2024-01" db="EMBL/GenBank/DDBJ databases">
        <title>A draft genome for the cacao thread blight pathogen Marasmiellus scandens.</title>
        <authorList>
            <person name="Baruah I.K."/>
            <person name="Leung J."/>
            <person name="Bukari Y."/>
            <person name="Amoako-Attah I."/>
            <person name="Meinhardt L.W."/>
            <person name="Bailey B.A."/>
            <person name="Cohen S.P."/>
        </authorList>
    </citation>
    <scope>NUCLEOTIDE SEQUENCE [LARGE SCALE GENOMIC DNA]</scope>
    <source>
        <strain evidence="3 4">GH-19</strain>
    </source>
</reference>
<feature type="compositionally biased region" description="Polar residues" evidence="1">
    <location>
        <begin position="295"/>
        <end position="308"/>
    </location>
</feature>
<evidence type="ECO:0000256" key="2">
    <source>
        <dbReference type="SAM" id="Phobius"/>
    </source>
</evidence>
<feature type="region of interest" description="Disordered" evidence="1">
    <location>
        <begin position="229"/>
        <end position="373"/>
    </location>
</feature>
<organism evidence="3 4">
    <name type="scientific">Marasmiellus scandens</name>
    <dbReference type="NCBI Taxonomy" id="2682957"/>
    <lineage>
        <taxon>Eukaryota</taxon>
        <taxon>Fungi</taxon>
        <taxon>Dikarya</taxon>
        <taxon>Basidiomycota</taxon>
        <taxon>Agaricomycotina</taxon>
        <taxon>Agaricomycetes</taxon>
        <taxon>Agaricomycetidae</taxon>
        <taxon>Agaricales</taxon>
        <taxon>Marasmiineae</taxon>
        <taxon>Omphalotaceae</taxon>
        <taxon>Marasmiellus</taxon>
    </lineage>
</organism>
<feature type="region of interest" description="Disordered" evidence="1">
    <location>
        <begin position="1"/>
        <end position="20"/>
    </location>
</feature>
<name>A0ABR1K2M4_9AGAR</name>
<feature type="compositionally biased region" description="Low complexity" evidence="1">
    <location>
        <begin position="273"/>
        <end position="293"/>
    </location>
</feature>
<evidence type="ECO:0000313" key="4">
    <source>
        <dbReference type="Proteomes" id="UP001498398"/>
    </source>
</evidence>
<feature type="transmembrane region" description="Helical" evidence="2">
    <location>
        <begin position="27"/>
        <end position="52"/>
    </location>
</feature>
<keyword evidence="2" id="KW-1133">Transmembrane helix</keyword>
<comment type="caution">
    <text evidence="3">The sequence shown here is derived from an EMBL/GenBank/DDBJ whole genome shotgun (WGS) entry which is preliminary data.</text>
</comment>
<dbReference type="EMBL" id="JBANRG010000002">
    <property type="protein sequence ID" value="KAK7471159.1"/>
    <property type="molecule type" value="Genomic_DNA"/>
</dbReference>